<gene>
    <name evidence="5" type="ORF">CDAUBV1_LOCUS16155</name>
</gene>
<accession>A0AAV2U0P7</accession>
<dbReference type="InterPro" id="IPR011993">
    <property type="entry name" value="PH-like_dom_sf"/>
</dbReference>
<name>A0AAV2U0P7_CALDB</name>
<proteinExistence type="predicted"/>
<comment type="caution">
    <text evidence="5">The sequence shown here is derived from an EMBL/GenBank/DDBJ whole genome shotgun (WGS) entry which is preliminary data.</text>
</comment>
<dbReference type="SUPFAM" id="SSF50729">
    <property type="entry name" value="PH domain-like"/>
    <property type="match status" value="1"/>
</dbReference>
<evidence type="ECO:0000256" key="2">
    <source>
        <dbReference type="ARBA" id="ARBA00023136"/>
    </source>
</evidence>
<dbReference type="PANTHER" id="PTHR14309">
    <property type="entry name" value="EXPRESSED PROTEIN"/>
    <property type="match status" value="1"/>
</dbReference>
<comment type="subcellular location">
    <subcellularLocation>
        <location evidence="1">Membrane</location>
    </subcellularLocation>
</comment>
<keyword evidence="2" id="KW-0472">Membrane</keyword>
<evidence type="ECO:0000256" key="1">
    <source>
        <dbReference type="ARBA" id="ARBA00004370"/>
    </source>
</evidence>
<dbReference type="InterPro" id="IPR001849">
    <property type="entry name" value="PH_domain"/>
</dbReference>
<evidence type="ECO:0000313" key="5">
    <source>
        <dbReference type="EMBL" id="CAL5140850.1"/>
    </source>
</evidence>
<evidence type="ECO:0000259" key="4">
    <source>
        <dbReference type="PROSITE" id="PS50003"/>
    </source>
</evidence>
<dbReference type="AlphaFoldDB" id="A0AAV2U0P7"/>
<dbReference type="Pfam" id="PF00169">
    <property type="entry name" value="PH"/>
    <property type="match status" value="1"/>
</dbReference>
<sequence length="232" mass="26243">MSSTPGVEIAKAGWVKRLSSILSIWKPAWLVIYKNGTLRSFRNPDEYIAKETIRLPTECSAVIETPSVSPPHGKSKECLFGFVFEDSRRYFCAESPDDALSWRLTINEARSLCPTLTQVHIPPAATHRGYTDGENYYQYTAYPNTTVPVYDAAHPSNPPVSYPVSYSLENHDLPNRRRDVKEAGHADDSHKVSAFLCVLIVIIQRTGKLRIRGPPVRTKSKKYKTQKTGYRR</sequence>
<dbReference type="GO" id="GO:0045595">
    <property type="term" value="P:regulation of cell differentiation"/>
    <property type="evidence" value="ECO:0007669"/>
    <property type="project" value="TreeGrafter"/>
</dbReference>
<dbReference type="Proteomes" id="UP001497525">
    <property type="component" value="Unassembled WGS sequence"/>
</dbReference>
<dbReference type="PANTHER" id="PTHR14309:SF10">
    <property type="entry name" value="PH DOMAIN-CONTAINING PROTEIN"/>
    <property type="match status" value="1"/>
</dbReference>
<dbReference type="GO" id="GO:0016020">
    <property type="term" value="C:membrane"/>
    <property type="evidence" value="ECO:0007669"/>
    <property type="project" value="UniProtKB-SubCell"/>
</dbReference>
<dbReference type="PROSITE" id="PS50003">
    <property type="entry name" value="PH_DOMAIN"/>
    <property type="match status" value="1"/>
</dbReference>
<protein>
    <recommendedName>
        <fullName evidence="4">PH domain-containing protein</fullName>
    </recommendedName>
</protein>
<dbReference type="FunFam" id="2.30.29.30:FF:000073">
    <property type="entry name" value="Pleckstrin homology domain-containing family B member 2"/>
    <property type="match status" value="1"/>
</dbReference>
<dbReference type="SMART" id="SM00233">
    <property type="entry name" value="PH"/>
    <property type="match status" value="1"/>
</dbReference>
<evidence type="ECO:0000256" key="3">
    <source>
        <dbReference type="SAM" id="MobiDB-lite"/>
    </source>
</evidence>
<dbReference type="Gene3D" id="2.30.29.30">
    <property type="entry name" value="Pleckstrin-homology domain (PH domain)/Phosphotyrosine-binding domain (PTB)"/>
    <property type="match status" value="1"/>
</dbReference>
<dbReference type="InterPro" id="IPR039680">
    <property type="entry name" value="PLEKHB1/2"/>
</dbReference>
<feature type="domain" description="PH" evidence="4">
    <location>
        <begin position="8"/>
        <end position="111"/>
    </location>
</feature>
<reference evidence="5" key="1">
    <citation type="submission" date="2024-06" db="EMBL/GenBank/DDBJ databases">
        <authorList>
            <person name="Liu X."/>
            <person name="Lenzi L."/>
            <person name="Haldenby T S."/>
            <person name="Uol C."/>
        </authorList>
    </citation>
    <scope>NUCLEOTIDE SEQUENCE</scope>
</reference>
<feature type="compositionally biased region" description="Basic residues" evidence="3">
    <location>
        <begin position="218"/>
        <end position="232"/>
    </location>
</feature>
<evidence type="ECO:0000313" key="6">
    <source>
        <dbReference type="Proteomes" id="UP001497525"/>
    </source>
</evidence>
<organism evidence="5 6">
    <name type="scientific">Calicophoron daubneyi</name>
    <name type="common">Rumen fluke</name>
    <name type="synonym">Paramphistomum daubneyi</name>
    <dbReference type="NCBI Taxonomy" id="300641"/>
    <lineage>
        <taxon>Eukaryota</taxon>
        <taxon>Metazoa</taxon>
        <taxon>Spiralia</taxon>
        <taxon>Lophotrochozoa</taxon>
        <taxon>Platyhelminthes</taxon>
        <taxon>Trematoda</taxon>
        <taxon>Digenea</taxon>
        <taxon>Plagiorchiida</taxon>
        <taxon>Pronocephalata</taxon>
        <taxon>Paramphistomoidea</taxon>
        <taxon>Paramphistomidae</taxon>
        <taxon>Calicophoron</taxon>
    </lineage>
</organism>
<feature type="region of interest" description="Disordered" evidence="3">
    <location>
        <begin position="213"/>
        <end position="232"/>
    </location>
</feature>
<dbReference type="EMBL" id="CAXLJL010000800">
    <property type="protein sequence ID" value="CAL5140850.1"/>
    <property type="molecule type" value="Genomic_DNA"/>
</dbReference>